<protein>
    <submittedName>
        <fullName evidence="2">Uncharacterized protein</fullName>
    </submittedName>
</protein>
<dbReference type="AlphaFoldDB" id="A0AAV7IA98"/>
<evidence type="ECO:0000313" key="2">
    <source>
        <dbReference type="EMBL" id="KAH0547181.1"/>
    </source>
</evidence>
<dbReference type="Proteomes" id="UP000826195">
    <property type="component" value="Unassembled WGS sequence"/>
</dbReference>
<keyword evidence="3" id="KW-1185">Reference proteome</keyword>
<sequence>MISYSIASQPPRNKKGPIVSYGSITNSEGNTYINKNIRGSVTFDTPSPDPNGGNSEWIPMDLVHQEQPFQDRIPGDGRDIIPGSQTYQNGMTFNVDPVGPNMFGATDKGARNVGGPRRYQSGDTQPEINAQTEKKPQNNTESQAHSAKHNLSIRNKAIGVRGWNEVSEVGVQIEVSGVGVQNKVSEVGVQNEVSGVEVVGTKFLEFELATKFSELDQRTKLKFLELKLRTKFLELEAGTMLGFLALKLGTKFLELKLGTQL</sequence>
<feature type="compositionally biased region" description="Polar residues" evidence="1">
    <location>
        <begin position="121"/>
        <end position="145"/>
    </location>
</feature>
<comment type="caution">
    <text evidence="2">The sequence shown here is derived from an EMBL/GenBank/DDBJ whole genome shotgun (WGS) entry which is preliminary data.</text>
</comment>
<name>A0AAV7IA98_COTGL</name>
<proteinExistence type="predicted"/>
<evidence type="ECO:0000313" key="3">
    <source>
        <dbReference type="Proteomes" id="UP000826195"/>
    </source>
</evidence>
<dbReference type="EMBL" id="JAHXZJ010002237">
    <property type="protein sequence ID" value="KAH0547181.1"/>
    <property type="molecule type" value="Genomic_DNA"/>
</dbReference>
<feature type="region of interest" description="Disordered" evidence="1">
    <location>
        <begin position="106"/>
        <end position="148"/>
    </location>
</feature>
<evidence type="ECO:0000256" key="1">
    <source>
        <dbReference type="SAM" id="MobiDB-lite"/>
    </source>
</evidence>
<gene>
    <name evidence="2" type="ORF">KQX54_017401</name>
</gene>
<reference evidence="2 3" key="1">
    <citation type="journal article" date="2021" name="J. Hered.">
        <title>A chromosome-level genome assembly of the parasitoid wasp, Cotesia glomerata (Hymenoptera: Braconidae).</title>
        <authorList>
            <person name="Pinto B.J."/>
            <person name="Weis J.J."/>
            <person name="Gamble T."/>
            <person name="Ode P.J."/>
            <person name="Paul R."/>
            <person name="Zaspel J.M."/>
        </authorList>
    </citation>
    <scope>NUCLEOTIDE SEQUENCE [LARGE SCALE GENOMIC DNA]</scope>
    <source>
        <strain evidence="2">CgM1</strain>
    </source>
</reference>
<organism evidence="2 3">
    <name type="scientific">Cotesia glomerata</name>
    <name type="common">Lepidopteran parasitic wasp</name>
    <name type="synonym">Apanteles glomeratus</name>
    <dbReference type="NCBI Taxonomy" id="32391"/>
    <lineage>
        <taxon>Eukaryota</taxon>
        <taxon>Metazoa</taxon>
        <taxon>Ecdysozoa</taxon>
        <taxon>Arthropoda</taxon>
        <taxon>Hexapoda</taxon>
        <taxon>Insecta</taxon>
        <taxon>Pterygota</taxon>
        <taxon>Neoptera</taxon>
        <taxon>Endopterygota</taxon>
        <taxon>Hymenoptera</taxon>
        <taxon>Apocrita</taxon>
        <taxon>Ichneumonoidea</taxon>
        <taxon>Braconidae</taxon>
        <taxon>Microgastrinae</taxon>
        <taxon>Cotesia</taxon>
    </lineage>
</organism>
<accession>A0AAV7IA98</accession>